<gene>
    <name evidence="3" type="ORF">H9931_14730</name>
</gene>
<dbReference type="AlphaFoldDB" id="A0A9D2PXS2"/>
<feature type="transmembrane region" description="Helical" evidence="1">
    <location>
        <begin position="195"/>
        <end position="214"/>
    </location>
</feature>
<evidence type="ECO:0000256" key="1">
    <source>
        <dbReference type="SAM" id="Phobius"/>
    </source>
</evidence>
<dbReference type="InterPro" id="IPR025962">
    <property type="entry name" value="SdpI/YhfL"/>
</dbReference>
<dbReference type="EMBL" id="DWWB01000088">
    <property type="protein sequence ID" value="HJC67940.1"/>
    <property type="molecule type" value="Genomic_DNA"/>
</dbReference>
<name>A0A9D2PXS2_9FIRM</name>
<comment type="caution">
    <text evidence="3">The sequence shown here is derived from an EMBL/GenBank/DDBJ whole genome shotgun (WGS) entry which is preliminary data.</text>
</comment>
<dbReference type="InterPro" id="IPR026272">
    <property type="entry name" value="SdpI"/>
</dbReference>
<protein>
    <submittedName>
        <fullName evidence="3">SdpI family protein</fullName>
    </submittedName>
</protein>
<dbReference type="GO" id="GO:0009636">
    <property type="term" value="P:response to toxic substance"/>
    <property type="evidence" value="ECO:0007669"/>
    <property type="project" value="TreeGrafter"/>
</dbReference>
<feature type="transmembrane region" description="Helical" evidence="1">
    <location>
        <begin position="123"/>
        <end position="142"/>
    </location>
</feature>
<sequence>MEKKERRQLGMGKWEPVYWAAAMIPFAISLVFYQKLPEQVPTQWGWEGQVRGYSGRFMACFGIPAFMLVMELLIAAAFRLDPKWKNIRRSGVLGQLSRWFLVVLGILVQAVITAAGLGQPVDVSRIVSMFIGFAILVMGNYLPRCRYNFTMGIRTPWTLNDEKNWNKTHRIAGFFWTAGGILMVVLGYFRMAVLYFAVLAVIVLVPVGYSYVLYRRESV</sequence>
<dbReference type="Proteomes" id="UP000823863">
    <property type="component" value="Unassembled WGS sequence"/>
</dbReference>
<reference evidence="3" key="1">
    <citation type="journal article" date="2021" name="PeerJ">
        <title>Extensive microbial diversity within the chicken gut microbiome revealed by metagenomics and culture.</title>
        <authorList>
            <person name="Gilroy R."/>
            <person name="Ravi A."/>
            <person name="Getino M."/>
            <person name="Pursley I."/>
            <person name="Horton D.L."/>
            <person name="Alikhan N.F."/>
            <person name="Baker D."/>
            <person name="Gharbi K."/>
            <person name="Hall N."/>
            <person name="Watson M."/>
            <person name="Adriaenssens E.M."/>
            <person name="Foster-Nyarko E."/>
            <person name="Jarju S."/>
            <person name="Secka A."/>
            <person name="Antonio M."/>
            <person name="Oren A."/>
            <person name="Chaudhuri R.R."/>
            <person name="La Ragione R."/>
            <person name="Hildebrand F."/>
            <person name="Pallen M.J."/>
        </authorList>
    </citation>
    <scope>NUCLEOTIDE SEQUENCE</scope>
    <source>
        <strain evidence="3">CHK198-12963</strain>
    </source>
</reference>
<dbReference type="PANTHER" id="PTHR37810:SF5">
    <property type="entry name" value="IMMUNITY PROTEIN SDPI"/>
    <property type="match status" value="1"/>
</dbReference>
<accession>A0A9D2PXS2</accession>
<reference evidence="3" key="2">
    <citation type="submission" date="2021-04" db="EMBL/GenBank/DDBJ databases">
        <authorList>
            <person name="Gilroy R."/>
        </authorList>
    </citation>
    <scope>NUCLEOTIDE SEQUENCE</scope>
    <source>
        <strain evidence="3">CHK198-12963</strain>
    </source>
</reference>
<dbReference type="PIRSF" id="PIRSF038959">
    <property type="entry name" value="SdpI"/>
    <property type="match status" value="1"/>
</dbReference>
<feature type="transmembrane region" description="Helical" evidence="1">
    <location>
        <begin position="16"/>
        <end position="33"/>
    </location>
</feature>
<feature type="domain" description="DUF1648" evidence="2">
    <location>
        <begin position="23"/>
        <end position="68"/>
    </location>
</feature>
<dbReference type="Pfam" id="PF07853">
    <property type="entry name" value="DUF1648"/>
    <property type="match status" value="1"/>
</dbReference>
<evidence type="ECO:0000259" key="2">
    <source>
        <dbReference type="Pfam" id="PF07853"/>
    </source>
</evidence>
<proteinExistence type="predicted"/>
<keyword evidence="1" id="KW-0812">Transmembrane</keyword>
<feature type="transmembrane region" description="Helical" evidence="1">
    <location>
        <begin position="99"/>
        <end position="117"/>
    </location>
</feature>
<dbReference type="InterPro" id="IPR012867">
    <property type="entry name" value="DUF1648"/>
</dbReference>
<feature type="transmembrane region" description="Helical" evidence="1">
    <location>
        <begin position="53"/>
        <end position="78"/>
    </location>
</feature>
<keyword evidence="1" id="KW-0472">Membrane</keyword>
<evidence type="ECO:0000313" key="3">
    <source>
        <dbReference type="EMBL" id="HJC67940.1"/>
    </source>
</evidence>
<keyword evidence="1" id="KW-1133">Transmembrane helix</keyword>
<organism evidence="3 4">
    <name type="scientific">Candidatus Enterocloster excrementigallinarum</name>
    <dbReference type="NCBI Taxonomy" id="2838558"/>
    <lineage>
        <taxon>Bacteria</taxon>
        <taxon>Bacillati</taxon>
        <taxon>Bacillota</taxon>
        <taxon>Clostridia</taxon>
        <taxon>Lachnospirales</taxon>
        <taxon>Lachnospiraceae</taxon>
        <taxon>Enterocloster</taxon>
    </lineage>
</organism>
<dbReference type="PANTHER" id="PTHR37810">
    <property type="entry name" value="IMMUNITY PROTEIN SDPI"/>
    <property type="match status" value="1"/>
</dbReference>
<evidence type="ECO:0000313" key="4">
    <source>
        <dbReference type="Proteomes" id="UP000823863"/>
    </source>
</evidence>
<dbReference type="Pfam" id="PF13630">
    <property type="entry name" value="SdpI"/>
    <property type="match status" value="1"/>
</dbReference>
<feature type="transmembrane region" description="Helical" evidence="1">
    <location>
        <begin position="171"/>
        <end position="189"/>
    </location>
</feature>